<dbReference type="InterPro" id="IPR052170">
    <property type="entry name" value="M29_Exopeptidase"/>
</dbReference>
<name>A0A1G1XTG0_9BACT</name>
<dbReference type="Proteomes" id="UP000178930">
    <property type="component" value="Unassembled WGS sequence"/>
</dbReference>
<evidence type="ECO:0000256" key="1">
    <source>
        <dbReference type="ARBA" id="ARBA00022723"/>
    </source>
</evidence>
<evidence type="ECO:0000313" key="3">
    <source>
        <dbReference type="Proteomes" id="UP000178930"/>
    </source>
</evidence>
<reference evidence="2 3" key="1">
    <citation type="journal article" date="2016" name="Nat. Commun.">
        <title>Thousands of microbial genomes shed light on interconnected biogeochemical processes in an aquifer system.</title>
        <authorList>
            <person name="Anantharaman K."/>
            <person name="Brown C.T."/>
            <person name="Hug L.A."/>
            <person name="Sharon I."/>
            <person name="Castelle C.J."/>
            <person name="Probst A.J."/>
            <person name="Thomas B.C."/>
            <person name="Singh A."/>
            <person name="Wilkins M.J."/>
            <person name="Karaoz U."/>
            <person name="Brodie E.L."/>
            <person name="Williams K.H."/>
            <person name="Hubbard S.S."/>
            <person name="Banfield J.F."/>
        </authorList>
    </citation>
    <scope>NUCLEOTIDE SEQUENCE [LARGE SCALE GENOMIC DNA]</scope>
</reference>
<dbReference type="AlphaFoldDB" id="A0A1G1XTG0"/>
<evidence type="ECO:0000313" key="2">
    <source>
        <dbReference type="EMBL" id="OGY43318.1"/>
    </source>
</evidence>
<dbReference type="SUPFAM" id="SSF144052">
    <property type="entry name" value="Thermophilic metalloprotease-like"/>
    <property type="match status" value="1"/>
</dbReference>
<organism evidence="2 3">
    <name type="scientific">Candidatus Buchananbacteria bacterium RIFCSPHIGHO2_01_FULL_39_14</name>
    <dbReference type="NCBI Taxonomy" id="1797532"/>
    <lineage>
        <taxon>Bacteria</taxon>
        <taxon>Candidatus Buchananiibacteriota</taxon>
    </lineage>
</organism>
<dbReference type="Pfam" id="PF26233">
    <property type="entry name" value="NicX"/>
    <property type="match status" value="1"/>
</dbReference>
<evidence type="ECO:0008006" key="4">
    <source>
        <dbReference type="Google" id="ProtNLM"/>
    </source>
</evidence>
<gene>
    <name evidence="2" type="ORF">A2729_05355</name>
</gene>
<sequence length="348" mass="38972">MIPLPLEIQQVVEKERRVFYTILKKALKIKKEQVLIISDYGSGENILAPMIGYGYYYAAMEKKLKVALLHQQVKKGFMLVDEHVRVALESLPANSVIIVAVSNKLGRLGEKKSFRAFCKKRGHRFISAMGVGDLSRRQFHFFLECMNVNYRAMKRRGLLIKKQWDKAKEIRVKTEEGTDVVFNVEGMEAIANIGEYHTPGEGGNMPAGEVYIPPLGEEGVNGRVVLNGSMKTEQGAFLLDEPLTLIIERGKLVGMEGKHAAMLEKTFEMFAQRSKYPERIRLVCELGIGINPAAILVGSTLIDEKVLGTAHIALGSNSWFGGAIKSIFHGDFVFKNPVFYVDGKKMEF</sequence>
<dbReference type="PANTHER" id="PTHR34448">
    <property type="entry name" value="AMINOPEPTIDASE"/>
    <property type="match status" value="1"/>
</dbReference>
<proteinExistence type="predicted"/>
<dbReference type="STRING" id="1797532.A2729_05355"/>
<dbReference type="InterPro" id="IPR058739">
    <property type="entry name" value="NicX"/>
</dbReference>
<dbReference type="GO" id="GO:0006508">
    <property type="term" value="P:proteolysis"/>
    <property type="evidence" value="ECO:0007669"/>
    <property type="project" value="InterPro"/>
</dbReference>
<dbReference type="EMBL" id="MHIB01000038">
    <property type="protein sequence ID" value="OGY43318.1"/>
    <property type="molecule type" value="Genomic_DNA"/>
</dbReference>
<comment type="caution">
    <text evidence="2">The sequence shown here is derived from an EMBL/GenBank/DDBJ whole genome shotgun (WGS) entry which is preliminary data.</text>
</comment>
<protein>
    <recommendedName>
        <fullName evidence="4">Leucyl aminopeptidase</fullName>
    </recommendedName>
</protein>
<dbReference type="GO" id="GO:0046872">
    <property type="term" value="F:metal ion binding"/>
    <property type="evidence" value="ECO:0007669"/>
    <property type="project" value="UniProtKB-KW"/>
</dbReference>
<accession>A0A1G1XTG0</accession>
<keyword evidence="1" id="KW-0479">Metal-binding</keyword>
<dbReference type="PANTHER" id="PTHR34448:SF1">
    <property type="entry name" value="BLL6088 PROTEIN"/>
    <property type="match status" value="1"/>
</dbReference>
<dbReference type="GO" id="GO:0004177">
    <property type="term" value="F:aminopeptidase activity"/>
    <property type="evidence" value="ECO:0007669"/>
    <property type="project" value="InterPro"/>
</dbReference>